<proteinExistence type="predicted"/>
<dbReference type="PANTHER" id="PTHR10622:SF10">
    <property type="entry name" value="HET DOMAIN-CONTAINING PROTEIN"/>
    <property type="match status" value="1"/>
</dbReference>
<dbReference type="PANTHER" id="PTHR10622">
    <property type="entry name" value="HET DOMAIN-CONTAINING PROTEIN"/>
    <property type="match status" value="1"/>
</dbReference>
<gene>
    <name evidence="1" type="ORF">VKT23_016429</name>
</gene>
<organism evidence="1 2">
    <name type="scientific">Marasmiellus scandens</name>
    <dbReference type="NCBI Taxonomy" id="2682957"/>
    <lineage>
        <taxon>Eukaryota</taxon>
        <taxon>Fungi</taxon>
        <taxon>Dikarya</taxon>
        <taxon>Basidiomycota</taxon>
        <taxon>Agaricomycotina</taxon>
        <taxon>Agaricomycetes</taxon>
        <taxon>Agaricomycetidae</taxon>
        <taxon>Agaricales</taxon>
        <taxon>Marasmiineae</taxon>
        <taxon>Omphalotaceae</taxon>
        <taxon>Marasmiellus</taxon>
    </lineage>
</organism>
<keyword evidence="2" id="KW-1185">Reference proteome</keyword>
<reference evidence="1 2" key="1">
    <citation type="submission" date="2024-01" db="EMBL/GenBank/DDBJ databases">
        <title>A draft genome for the cacao thread blight pathogen Marasmiellus scandens.</title>
        <authorList>
            <person name="Baruah I.K."/>
            <person name="Leung J."/>
            <person name="Bukari Y."/>
            <person name="Amoako-Attah I."/>
            <person name="Meinhardt L.W."/>
            <person name="Bailey B.A."/>
            <person name="Cohen S.P."/>
        </authorList>
    </citation>
    <scope>NUCLEOTIDE SEQUENCE [LARGE SCALE GENOMIC DNA]</scope>
    <source>
        <strain evidence="1 2">GH-19</strain>
    </source>
</reference>
<sequence>MYAYYQNAVACYAYLADVRRQCEFTSSEWWERGWTLQELLAPPQVYFYDRKWRRIGNKQELKAEIAELTAIPREVLSGQRSIHDVDVLERMSWATGRETTKPQDRAYCLMGLLDVSIEPDYEERVAKSFERLWMALVRAHPEYKEASEFEEEKDELDFYRMLHGKLVDAKMRVSLHYHHF</sequence>
<protein>
    <submittedName>
        <fullName evidence="1">Uncharacterized protein</fullName>
    </submittedName>
</protein>
<evidence type="ECO:0000313" key="2">
    <source>
        <dbReference type="Proteomes" id="UP001498398"/>
    </source>
</evidence>
<name>A0ABR1IUS9_9AGAR</name>
<dbReference type="Proteomes" id="UP001498398">
    <property type="component" value="Unassembled WGS sequence"/>
</dbReference>
<evidence type="ECO:0000313" key="1">
    <source>
        <dbReference type="EMBL" id="KAK7441766.1"/>
    </source>
</evidence>
<comment type="caution">
    <text evidence="1">The sequence shown here is derived from an EMBL/GenBank/DDBJ whole genome shotgun (WGS) entry which is preliminary data.</text>
</comment>
<accession>A0ABR1IUS9</accession>
<dbReference type="EMBL" id="JBANRG010000061">
    <property type="protein sequence ID" value="KAK7441766.1"/>
    <property type="molecule type" value="Genomic_DNA"/>
</dbReference>